<proteinExistence type="predicted"/>
<keyword evidence="1" id="KW-0343">GTPase activation</keyword>
<dbReference type="PANTHER" id="PTHR15711:SF22">
    <property type="entry name" value="RAP-GAP DOMAIN-CONTAINING PROTEIN"/>
    <property type="match status" value="1"/>
</dbReference>
<dbReference type="InterPro" id="IPR000331">
    <property type="entry name" value="Rap/Ran_GAP_dom"/>
</dbReference>
<name>A0A9P6XH41_RHIOR</name>
<keyword evidence="5" id="KW-1185">Reference proteome</keyword>
<dbReference type="SUPFAM" id="SSF111347">
    <property type="entry name" value="Rap/Ran-GAP"/>
    <property type="match status" value="1"/>
</dbReference>
<dbReference type="Pfam" id="PF02145">
    <property type="entry name" value="Rap_GAP"/>
    <property type="match status" value="1"/>
</dbReference>
<feature type="region of interest" description="Disordered" evidence="2">
    <location>
        <begin position="621"/>
        <end position="669"/>
    </location>
</feature>
<dbReference type="GO" id="GO:0005096">
    <property type="term" value="F:GTPase activator activity"/>
    <property type="evidence" value="ECO:0007669"/>
    <property type="project" value="UniProtKB-KW"/>
</dbReference>
<dbReference type="Gene3D" id="3.40.50.11210">
    <property type="entry name" value="Rap/Ran-GAP"/>
    <property type="match status" value="1"/>
</dbReference>
<evidence type="ECO:0000313" key="5">
    <source>
        <dbReference type="Proteomes" id="UP000716291"/>
    </source>
</evidence>
<reference evidence="4" key="1">
    <citation type="journal article" date="2020" name="Microb. Genom.">
        <title>Genetic diversity of clinical and environmental Mucorales isolates obtained from an investigation of mucormycosis cases among solid organ transplant recipients.</title>
        <authorList>
            <person name="Nguyen M.H."/>
            <person name="Kaul D."/>
            <person name="Muto C."/>
            <person name="Cheng S.J."/>
            <person name="Richter R.A."/>
            <person name="Bruno V.M."/>
            <person name="Liu G."/>
            <person name="Beyhan S."/>
            <person name="Sundermann A.J."/>
            <person name="Mounaud S."/>
            <person name="Pasculle A.W."/>
            <person name="Nierman W.C."/>
            <person name="Driscoll E."/>
            <person name="Cumbie R."/>
            <person name="Clancy C.J."/>
            <person name="Dupont C.L."/>
        </authorList>
    </citation>
    <scope>NUCLEOTIDE SEQUENCE</scope>
    <source>
        <strain evidence="4">GL11</strain>
    </source>
</reference>
<dbReference type="PANTHER" id="PTHR15711">
    <property type="entry name" value="RAP GTPASE-ACTIVATING PROTEIN"/>
    <property type="match status" value="1"/>
</dbReference>
<dbReference type="AlphaFoldDB" id="A0A9P6XH41"/>
<evidence type="ECO:0000256" key="1">
    <source>
        <dbReference type="ARBA" id="ARBA00022468"/>
    </source>
</evidence>
<dbReference type="EMBL" id="JAANQT010000161">
    <property type="protein sequence ID" value="KAG1313807.1"/>
    <property type="molecule type" value="Genomic_DNA"/>
</dbReference>
<feature type="compositionally biased region" description="Polar residues" evidence="2">
    <location>
        <begin position="642"/>
        <end position="655"/>
    </location>
</feature>
<dbReference type="PROSITE" id="PS50085">
    <property type="entry name" value="RAPGAP"/>
    <property type="match status" value="1"/>
</dbReference>
<feature type="domain" description="Rap-GAP" evidence="3">
    <location>
        <begin position="364"/>
        <end position="565"/>
    </location>
</feature>
<dbReference type="Proteomes" id="UP000716291">
    <property type="component" value="Unassembled WGS sequence"/>
</dbReference>
<evidence type="ECO:0000256" key="2">
    <source>
        <dbReference type="SAM" id="MobiDB-lite"/>
    </source>
</evidence>
<protein>
    <recommendedName>
        <fullName evidence="3">Rap-GAP domain-containing protein</fullName>
    </recommendedName>
</protein>
<evidence type="ECO:0000313" key="4">
    <source>
        <dbReference type="EMBL" id="KAG1313807.1"/>
    </source>
</evidence>
<sequence>MSYNYTHDNSSEESKLSRRDDESFYSARSVFSTSSRLSKIPNVVKSSVKNILGREARIKSCVKKHILTTSRSKNELLRTSNLFQNNRLIQRAGHDNDNEEETRHIIKIDNKSSILQQLAHNKRPMNNMADLYYQLTNECDDIKYNINKLTLIPNIIDGIHQMMEMIKDKNKIGCDVQQSNKRIQELLVNINDNNTMTAIQDIISDMKQIMNECVCEYYKEDKLMVIPYKGYRIEDKNNLSSTIPTTIEHMDKDAYWYRDHFMNNPTTCHFIGYHHNDPIFISAVVEYIHHKKHYRIIYRSQKDRVQRKIIRDSFLLNEPSCDTLDDIPDTTWKTVIETNFDLTFHSLKKMTDDVLVKNGLDQELLKSDECALQNEYKFGVFLIKEGQTREEEWLANEHDSPLFQNFLDIIGTRQDLKDYKGYTGKLGTECEITYVNKWHEHIVAYHVSTLIPSNPGDRQQIGRKKYIGNEGNQPFNPSAITSQMQHVFIVVRQEQDGVEKFWRVEVVAAEDVPPFGPPLPDLFDNADDLSEFILTKLINAEYAALKAPKLVHMTTIAGEQLLPHIVEKGWKILEEMDRTVCCSSDSCSTASSSNCSSSCSSKKRSHIKATSSISSFSTHTSIKSSTVDSKVEQQKKGRPTESDSNGSNSHQQTFKQRFFTIPGLRKKEA</sequence>
<comment type="caution">
    <text evidence="4">The sequence shown here is derived from an EMBL/GenBank/DDBJ whole genome shotgun (WGS) entry which is preliminary data.</text>
</comment>
<dbReference type="InterPro" id="IPR035974">
    <property type="entry name" value="Rap/Ran-GAP_sf"/>
</dbReference>
<dbReference type="GO" id="GO:0005737">
    <property type="term" value="C:cytoplasm"/>
    <property type="evidence" value="ECO:0007669"/>
    <property type="project" value="TreeGrafter"/>
</dbReference>
<gene>
    <name evidence="4" type="ORF">G6F64_001958</name>
</gene>
<accession>A0A9P6XH41</accession>
<organism evidence="4 5">
    <name type="scientific">Rhizopus oryzae</name>
    <name type="common">Mucormycosis agent</name>
    <name type="synonym">Rhizopus arrhizus var. delemar</name>
    <dbReference type="NCBI Taxonomy" id="64495"/>
    <lineage>
        <taxon>Eukaryota</taxon>
        <taxon>Fungi</taxon>
        <taxon>Fungi incertae sedis</taxon>
        <taxon>Mucoromycota</taxon>
        <taxon>Mucoromycotina</taxon>
        <taxon>Mucoromycetes</taxon>
        <taxon>Mucorales</taxon>
        <taxon>Mucorineae</taxon>
        <taxon>Rhizopodaceae</taxon>
        <taxon>Rhizopus</taxon>
    </lineage>
</organism>
<feature type="compositionally biased region" description="Basic and acidic residues" evidence="2">
    <location>
        <begin position="629"/>
        <end position="641"/>
    </location>
</feature>
<dbReference type="InterPro" id="IPR050989">
    <property type="entry name" value="Rap1_Ran_GAP"/>
</dbReference>
<dbReference type="GO" id="GO:0051056">
    <property type="term" value="P:regulation of small GTPase mediated signal transduction"/>
    <property type="evidence" value="ECO:0007669"/>
    <property type="project" value="InterPro"/>
</dbReference>
<evidence type="ECO:0000259" key="3">
    <source>
        <dbReference type="PROSITE" id="PS50085"/>
    </source>
</evidence>